<name>A0A8S5NMM5_9CAUD</name>
<reference evidence="1" key="1">
    <citation type="journal article" date="2021" name="Proc. Natl. Acad. Sci. U.S.A.">
        <title>A Catalog of Tens of Thousands of Viruses from Human Metagenomes Reveals Hidden Associations with Chronic Diseases.</title>
        <authorList>
            <person name="Tisza M.J."/>
            <person name="Buck C.B."/>
        </authorList>
    </citation>
    <scope>NUCLEOTIDE SEQUENCE</scope>
    <source>
        <strain evidence="1">CtFbs2</strain>
    </source>
</reference>
<dbReference type="EMBL" id="BK015193">
    <property type="protein sequence ID" value="DAD95488.1"/>
    <property type="molecule type" value="Genomic_DNA"/>
</dbReference>
<evidence type="ECO:0000313" key="1">
    <source>
        <dbReference type="EMBL" id="DAD95488.1"/>
    </source>
</evidence>
<dbReference type="Pfam" id="PF04883">
    <property type="entry name" value="HK97-gp10_like"/>
    <property type="match status" value="1"/>
</dbReference>
<dbReference type="NCBIfam" id="TIGR01725">
    <property type="entry name" value="phge_HK97_gp10"/>
    <property type="match status" value="1"/>
</dbReference>
<protein>
    <submittedName>
        <fullName evidence="1">Putative tail component</fullName>
    </submittedName>
</protein>
<accession>A0A8S5NMM5</accession>
<dbReference type="InterPro" id="IPR010064">
    <property type="entry name" value="HK97-gp10_tail"/>
</dbReference>
<organism evidence="1">
    <name type="scientific">Siphoviridae sp. ctFbs2</name>
    <dbReference type="NCBI Taxonomy" id="2826213"/>
    <lineage>
        <taxon>Viruses</taxon>
        <taxon>Duplodnaviria</taxon>
        <taxon>Heunggongvirae</taxon>
        <taxon>Uroviricota</taxon>
        <taxon>Caudoviricetes</taxon>
    </lineage>
</organism>
<sequence>MADGVSVKQDNTEQVVDGIDSAIGVALEKIGLLAENYAEKKCPVDTGNLRGSITHEVDADGNAVYIGTNVEYAPYVELGTSRQKAQPFLRPAASEHGAQYRQVLKKALGGSS</sequence>
<proteinExistence type="predicted"/>